<keyword evidence="5" id="KW-0663">Pyridoxal phosphate</keyword>
<evidence type="ECO:0000313" key="8">
    <source>
        <dbReference type="Proteomes" id="UP000198420"/>
    </source>
</evidence>
<comment type="cofactor">
    <cofactor evidence="1">
        <name>pyridoxal 5'-phosphate</name>
        <dbReference type="ChEBI" id="CHEBI:597326"/>
    </cofactor>
</comment>
<evidence type="ECO:0000259" key="6">
    <source>
        <dbReference type="Pfam" id="PF00155"/>
    </source>
</evidence>
<protein>
    <submittedName>
        <fullName evidence="7">Aspartate aminotransferase</fullName>
    </submittedName>
</protein>
<dbReference type="Gene3D" id="3.40.640.10">
    <property type="entry name" value="Type I PLP-dependent aspartate aminotransferase-like (Major domain)"/>
    <property type="match status" value="1"/>
</dbReference>
<dbReference type="InterPro" id="IPR015421">
    <property type="entry name" value="PyrdxlP-dep_Trfase_major"/>
</dbReference>
<evidence type="ECO:0000256" key="1">
    <source>
        <dbReference type="ARBA" id="ARBA00001933"/>
    </source>
</evidence>
<gene>
    <name evidence="7" type="ORF">SAMN06265355_10273</name>
</gene>
<dbReference type="InterPro" id="IPR015422">
    <property type="entry name" value="PyrdxlP-dep_Trfase_small"/>
</dbReference>
<dbReference type="InterPro" id="IPR050596">
    <property type="entry name" value="AspAT/PAT-like"/>
</dbReference>
<evidence type="ECO:0000313" key="7">
    <source>
        <dbReference type="EMBL" id="SNR35497.1"/>
    </source>
</evidence>
<dbReference type="CDD" id="cd00609">
    <property type="entry name" value="AAT_like"/>
    <property type="match status" value="1"/>
</dbReference>
<dbReference type="GO" id="GO:0008483">
    <property type="term" value="F:transaminase activity"/>
    <property type="evidence" value="ECO:0007669"/>
    <property type="project" value="UniProtKB-KW"/>
</dbReference>
<feature type="domain" description="Aminotransferase class I/classII large" evidence="6">
    <location>
        <begin position="47"/>
        <end position="395"/>
    </location>
</feature>
<proteinExistence type="inferred from homology"/>
<dbReference type="GO" id="GO:0006520">
    <property type="term" value="P:amino acid metabolic process"/>
    <property type="evidence" value="ECO:0007669"/>
    <property type="project" value="InterPro"/>
</dbReference>
<keyword evidence="8" id="KW-1185">Reference proteome</keyword>
<name>A0A238VMX3_9ACTN</name>
<dbReference type="Pfam" id="PF00155">
    <property type="entry name" value="Aminotran_1_2"/>
    <property type="match status" value="1"/>
</dbReference>
<accession>A0A238VMX3</accession>
<comment type="similarity">
    <text evidence="2">Belongs to the class-I pyridoxal-phosphate-dependent aminotransferase family.</text>
</comment>
<dbReference type="InterPro" id="IPR015424">
    <property type="entry name" value="PyrdxlP-dep_Trfase"/>
</dbReference>
<keyword evidence="4 7" id="KW-0808">Transferase</keyword>
<dbReference type="EMBL" id="FZNP01000002">
    <property type="protein sequence ID" value="SNR35497.1"/>
    <property type="molecule type" value="Genomic_DNA"/>
</dbReference>
<dbReference type="AlphaFoldDB" id="A0A238VMX3"/>
<dbReference type="PANTHER" id="PTHR46383">
    <property type="entry name" value="ASPARTATE AMINOTRANSFERASE"/>
    <property type="match status" value="1"/>
</dbReference>
<dbReference type="GO" id="GO:0030170">
    <property type="term" value="F:pyridoxal phosphate binding"/>
    <property type="evidence" value="ECO:0007669"/>
    <property type="project" value="InterPro"/>
</dbReference>
<reference evidence="8" key="1">
    <citation type="submission" date="2017-06" db="EMBL/GenBank/DDBJ databases">
        <authorList>
            <person name="Varghese N."/>
            <person name="Submissions S."/>
        </authorList>
    </citation>
    <scope>NUCLEOTIDE SEQUENCE [LARGE SCALE GENOMIC DNA]</scope>
    <source>
        <strain evidence="8">DSM 44485</strain>
    </source>
</reference>
<evidence type="ECO:0000256" key="2">
    <source>
        <dbReference type="ARBA" id="ARBA00007441"/>
    </source>
</evidence>
<dbReference type="Proteomes" id="UP000198420">
    <property type="component" value="Unassembled WGS sequence"/>
</dbReference>
<organism evidence="7 8">
    <name type="scientific">Actinomadura mexicana</name>
    <dbReference type="NCBI Taxonomy" id="134959"/>
    <lineage>
        <taxon>Bacteria</taxon>
        <taxon>Bacillati</taxon>
        <taxon>Actinomycetota</taxon>
        <taxon>Actinomycetes</taxon>
        <taxon>Streptosporangiales</taxon>
        <taxon>Thermomonosporaceae</taxon>
        <taxon>Actinomadura</taxon>
    </lineage>
</organism>
<dbReference type="SUPFAM" id="SSF53383">
    <property type="entry name" value="PLP-dependent transferases"/>
    <property type="match status" value="1"/>
</dbReference>
<dbReference type="Gene3D" id="3.90.1150.10">
    <property type="entry name" value="Aspartate Aminotransferase, domain 1"/>
    <property type="match status" value="1"/>
</dbReference>
<evidence type="ECO:0000256" key="4">
    <source>
        <dbReference type="ARBA" id="ARBA00022679"/>
    </source>
</evidence>
<sequence length="422" mass="46693">MTVRQDTRPHTLAGSRLRPAISFEDERFLMFVLDEMADDYEQRYDDVIRLTLGKSELPPEPPIIAAMLDAAQDYGKASLVYPGGLPQLRRRLSAEYQSRYGVEVPAERFVVSVGTSMAFRNLTQLLVGPGDEVVVPLPYYPLYPFTARLAGAGVRHYRVDLDTLQVDMDSLAEAITERTRIVVVNSPGNPLGNVVDPAAFRRIDEIVAGRAVLIADEIYNNVHFDDEPYSAIALADEMTSPLVVTNAFSKAHRMYARRVGYAIVPDELVRPLTVIQHHTLLTTDPVPQFGAIAALDHQDGVRSLTGRYGARRDHTLERFGEVPAVRAVPSRGSFYLTLDCAEYLRRHDIPGSLALAEHIMRTTRVATVPGSDFGLPDTLRLSYTSARYEEGIDRLAGFFTGVPPEIDAVVDADVDADVVPRG</sequence>
<dbReference type="RefSeq" id="WP_089310393.1">
    <property type="nucleotide sequence ID" value="NZ_FZNP01000002.1"/>
</dbReference>
<dbReference type="OrthoDB" id="9763453at2"/>
<keyword evidence="3 7" id="KW-0032">Aminotransferase</keyword>
<evidence type="ECO:0000256" key="3">
    <source>
        <dbReference type="ARBA" id="ARBA00022576"/>
    </source>
</evidence>
<evidence type="ECO:0000256" key="5">
    <source>
        <dbReference type="ARBA" id="ARBA00022898"/>
    </source>
</evidence>
<dbReference type="InterPro" id="IPR004839">
    <property type="entry name" value="Aminotransferase_I/II_large"/>
</dbReference>